<organism evidence="6 7">
    <name type="scientific">Spirochaeta lutea</name>
    <dbReference type="NCBI Taxonomy" id="1480694"/>
    <lineage>
        <taxon>Bacteria</taxon>
        <taxon>Pseudomonadati</taxon>
        <taxon>Spirochaetota</taxon>
        <taxon>Spirochaetia</taxon>
        <taxon>Spirochaetales</taxon>
        <taxon>Spirochaetaceae</taxon>
        <taxon>Spirochaeta</taxon>
    </lineage>
</organism>
<comment type="caution">
    <text evidence="6">The sequence shown here is derived from an EMBL/GenBank/DDBJ whole genome shotgun (WGS) entry which is preliminary data.</text>
</comment>
<dbReference type="InterPro" id="IPR003439">
    <property type="entry name" value="ABC_transporter-like_ATP-bd"/>
</dbReference>
<evidence type="ECO:0000259" key="5">
    <source>
        <dbReference type="PROSITE" id="PS50893"/>
    </source>
</evidence>
<dbReference type="CDD" id="cd03221">
    <property type="entry name" value="ABCF_EF-3"/>
    <property type="match status" value="2"/>
</dbReference>
<gene>
    <name evidence="6" type="ORF">DC28_05240</name>
</gene>
<evidence type="ECO:0000256" key="2">
    <source>
        <dbReference type="ARBA" id="ARBA00022840"/>
    </source>
</evidence>
<keyword evidence="1" id="KW-0547">Nucleotide-binding</keyword>
<feature type="coiled-coil region" evidence="3">
    <location>
        <begin position="262"/>
        <end position="289"/>
    </location>
</feature>
<dbReference type="InterPro" id="IPR017871">
    <property type="entry name" value="ABC_transporter-like_CS"/>
</dbReference>
<evidence type="ECO:0000313" key="6">
    <source>
        <dbReference type="EMBL" id="KGE73179.1"/>
    </source>
</evidence>
<dbReference type="PANTHER" id="PTHR42855">
    <property type="entry name" value="ABC TRANSPORTER ATP-BINDING SUBUNIT"/>
    <property type="match status" value="1"/>
</dbReference>
<dbReference type="eggNOG" id="COG0488">
    <property type="taxonomic scope" value="Bacteria"/>
</dbReference>
<keyword evidence="2" id="KW-0067">ATP-binding</keyword>
<dbReference type="Pfam" id="PF16326">
    <property type="entry name" value="ABC_tran_CTD"/>
    <property type="match status" value="1"/>
</dbReference>
<dbReference type="OrthoDB" id="9760950at2"/>
<feature type="domain" description="ABC transporter" evidence="5">
    <location>
        <begin position="340"/>
        <end position="554"/>
    </location>
</feature>
<dbReference type="InterPro" id="IPR027417">
    <property type="entry name" value="P-loop_NTPase"/>
</dbReference>
<evidence type="ECO:0000256" key="3">
    <source>
        <dbReference type="SAM" id="Coils"/>
    </source>
</evidence>
<dbReference type="PROSITE" id="PS00211">
    <property type="entry name" value="ABC_TRANSPORTER_1"/>
    <property type="match status" value="2"/>
</dbReference>
<dbReference type="GO" id="GO:0016887">
    <property type="term" value="F:ATP hydrolysis activity"/>
    <property type="evidence" value="ECO:0007669"/>
    <property type="project" value="InterPro"/>
</dbReference>
<evidence type="ECO:0000313" key="7">
    <source>
        <dbReference type="Proteomes" id="UP000029692"/>
    </source>
</evidence>
<dbReference type="Proteomes" id="UP000029692">
    <property type="component" value="Unassembled WGS sequence"/>
</dbReference>
<dbReference type="InterPro" id="IPR032524">
    <property type="entry name" value="ABC_tran_C"/>
</dbReference>
<evidence type="ECO:0000256" key="1">
    <source>
        <dbReference type="ARBA" id="ARBA00022741"/>
    </source>
</evidence>
<feature type="compositionally biased region" description="Polar residues" evidence="4">
    <location>
        <begin position="554"/>
        <end position="580"/>
    </location>
</feature>
<dbReference type="InterPro" id="IPR003593">
    <property type="entry name" value="AAA+_ATPase"/>
</dbReference>
<feature type="region of interest" description="Disordered" evidence="4">
    <location>
        <begin position="554"/>
        <end position="593"/>
    </location>
</feature>
<dbReference type="RefSeq" id="WP_037546527.1">
    <property type="nucleotide sequence ID" value="NZ_JNUP01000045.1"/>
</dbReference>
<dbReference type="Pfam" id="PF00005">
    <property type="entry name" value="ABC_tran"/>
    <property type="match status" value="2"/>
</dbReference>
<accession>A0A098QZN7</accession>
<dbReference type="InterPro" id="IPR037118">
    <property type="entry name" value="Val-tRNA_synth_C_sf"/>
</dbReference>
<dbReference type="Pfam" id="PF12848">
    <property type="entry name" value="ABC_tran_Xtn"/>
    <property type="match status" value="1"/>
</dbReference>
<feature type="domain" description="ABC transporter" evidence="5">
    <location>
        <begin position="4"/>
        <end position="273"/>
    </location>
</feature>
<sequence>MPLLQANAVQYWIADRHILQNVSLTLDPGSRIALSGANGSGKSTLLKLLCGYLEPNGGSIFKDPHAEVGFLPQSGLVHHGKTLWEEAETAFAPYHEFHDQWEAVGQKIGTLGEQLLSIPESQRPAIEGSLEQLTTEQHHLQELLESGGYYRRDREIEIILKGLGFSSGDFTAPCETFSGGWQMRIALAKILLASPQVLLLDEPTNYLDLEAREWLQSYLQNYSGAVLMVSHDRFFLDQTVQAVAELYLGTLSLYRGSYSAYEKRRSAELEQLVKDYERQQQEIQRIEDFISRFRYNASKAAMVQSRIKSLEKINRIEIPEGLKRIHVSFPEAPRSGDITLRLTDLRKEYPNNPIFDSLSLEFLRGQKVALVGRNGSGKSTLMRIMSGKDRDYGGTMNYGAEVFPAYFAQEAETQLTMTNTVFEEVEEAAPTDMIPKLRGLLGAFLFRGDDIYKPISVLSGGEKNRVSLVKMLLSPANLLLLDEPTNHLDMASKDVLLEALQAFSGTVIFVSHDHFFIQELANRVIEVESPATPGVRRVRDFPGNYSYYKYRIAQESSPTDSSGNPGTNTASTPYPDQTSLGKKDHGDQKQLRAAKRRLERQEEELLSKMEELEQEKSRIEHAMAIPEHYTDGKKISALQTALEDVTRDIQITLESWERVSLEKESLPQE</sequence>
<keyword evidence="7" id="KW-1185">Reference proteome</keyword>
<dbReference type="AlphaFoldDB" id="A0A098QZN7"/>
<protein>
    <recommendedName>
        <fullName evidence="5">ABC transporter domain-containing protein</fullName>
    </recommendedName>
</protein>
<dbReference type="GO" id="GO:0003677">
    <property type="term" value="F:DNA binding"/>
    <property type="evidence" value="ECO:0007669"/>
    <property type="project" value="InterPro"/>
</dbReference>
<dbReference type="GO" id="GO:0005524">
    <property type="term" value="F:ATP binding"/>
    <property type="evidence" value="ECO:0007669"/>
    <property type="project" value="UniProtKB-KW"/>
</dbReference>
<dbReference type="PANTHER" id="PTHR42855:SF2">
    <property type="entry name" value="DRUG RESISTANCE ABC TRANSPORTER,ATP-BINDING PROTEIN"/>
    <property type="match status" value="1"/>
</dbReference>
<name>A0A098QZN7_9SPIO</name>
<dbReference type="SUPFAM" id="SSF52540">
    <property type="entry name" value="P-loop containing nucleoside triphosphate hydrolases"/>
    <property type="match status" value="2"/>
</dbReference>
<dbReference type="SMART" id="SM00382">
    <property type="entry name" value="AAA"/>
    <property type="match status" value="2"/>
</dbReference>
<dbReference type="InterPro" id="IPR051309">
    <property type="entry name" value="ABCF_ATPase"/>
</dbReference>
<proteinExistence type="predicted"/>
<dbReference type="STRING" id="1480694.DC28_05240"/>
<dbReference type="InterPro" id="IPR032781">
    <property type="entry name" value="ABC_tran_Xtn"/>
</dbReference>
<dbReference type="Gene3D" id="3.40.50.300">
    <property type="entry name" value="P-loop containing nucleotide triphosphate hydrolases"/>
    <property type="match status" value="2"/>
</dbReference>
<dbReference type="FunFam" id="3.40.50.300:FF:000011">
    <property type="entry name" value="Putative ABC transporter ATP-binding component"/>
    <property type="match status" value="1"/>
</dbReference>
<dbReference type="Gene3D" id="1.10.287.380">
    <property type="entry name" value="Valyl-tRNA synthetase, C-terminal domain"/>
    <property type="match status" value="1"/>
</dbReference>
<dbReference type="PROSITE" id="PS50893">
    <property type="entry name" value="ABC_TRANSPORTER_2"/>
    <property type="match status" value="2"/>
</dbReference>
<dbReference type="EMBL" id="JNUP01000045">
    <property type="protein sequence ID" value="KGE73179.1"/>
    <property type="molecule type" value="Genomic_DNA"/>
</dbReference>
<feature type="compositionally biased region" description="Basic and acidic residues" evidence="4">
    <location>
        <begin position="581"/>
        <end position="590"/>
    </location>
</feature>
<keyword evidence="3" id="KW-0175">Coiled coil</keyword>
<reference evidence="6 7" key="1">
    <citation type="submission" date="2014-05" db="EMBL/GenBank/DDBJ databases">
        <title>De novo Genome Sequence of Spirocheata sp.</title>
        <authorList>
            <person name="Shivani Y."/>
            <person name="Subhash Y."/>
            <person name="Tushar L."/>
            <person name="Sasikala C."/>
            <person name="Ramana C.V."/>
        </authorList>
    </citation>
    <scope>NUCLEOTIDE SEQUENCE [LARGE SCALE GENOMIC DNA]</scope>
    <source>
        <strain evidence="6 7">JC230</strain>
    </source>
</reference>
<evidence type="ECO:0000256" key="4">
    <source>
        <dbReference type="SAM" id="MobiDB-lite"/>
    </source>
</evidence>